<organism evidence="2 3">
    <name type="scientific">Solirubrobacter pauli</name>
    <dbReference type="NCBI Taxonomy" id="166793"/>
    <lineage>
        <taxon>Bacteria</taxon>
        <taxon>Bacillati</taxon>
        <taxon>Actinomycetota</taxon>
        <taxon>Thermoleophilia</taxon>
        <taxon>Solirubrobacterales</taxon>
        <taxon>Solirubrobacteraceae</taxon>
        <taxon>Solirubrobacter</taxon>
    </lineage>
</organism>
<accession>A0A660L7V6</accession>
<dbReference type="SUPFAM" id="SSF51120">
    <property type="entry name" value="beta-Roll"/>
    <property type="match status" value="1"/>
</dbReference>
<dbReference type="RefSeq" id="WP_121257144.1">
    <property type="nucleotide sequence ID" value="NZ_RBIL01000002.1"/>
</dbReference>
<feature type="signal peptide" evidence="1">
    <location>
        <begin position="1"/>
        <end position="19"/>
    </location>
</feature>
<protein>
    <submittedName>
        <fullName evidence="2">Uncharacterized protein</fullName>
    </submittedName>
</protein>
<dbReference type="EMBL" id="RBIL01000002">
    <property type="protein sequence ID" value="RKQ88013.1"/>
    <property type="molecule type" value="Genomic_DNA"/>
</dbReference>
<name>A0A660L7V6_9ACTN</name>
<dbReference type="AlphaFoldDB" id="A0A660L7V6"/>
<dbReference type="PRINTS" id="PR00313">
    <property type="entry name" value="CABNDNGRPT"/>
</dbReference>
<sequence length="317" mass="32637">MRLPIAVLALLALPASAQAGVVGLEGTQLVYRSDPGEEVKLLSGYNGDGVFFFSGRGVRPGPGCGGTEGDVECPPAGVAGVTLVTGDGNDTVAYFGHLTVTMTLGAGSDRFHGQAQAVVADLGPGNDVGLAETTQASVVGGEGDDQLDLYVEDFHKGPSTLDGGAGDDALSLHHIGAYAALPGGLRPGRAAPVAIVCGPGADRWSAGPYDLPGDGCAPTLTGITTKTVSRPFRDGTRTAPASGSVTLRRLDDWGRGRERIAHGTFPARSGPLRVSLKRTAAGRERLRQRPRLPVAVSIETRSGRERGEVSFNSRMGT</sequence>
<dbReference type="Gene3D" id="2.160.20.160">
    <property type="match status" value="1"/>
</dbReference>
<dbReference type="InterPro" id="IPR011049">
    <property type="entry name" value="Serralysin-like_metalloprot_C"/>
</dbReference>
<gene>
    <name evidence="2" type="ORF">C8N24_6049</name>
</gene>
<dbReference type="Proteomes" id="UP000278962">
    <property type="component" value="Unassembled WGS sequence"/>
</dbReference>
<reference evidence="2 3" key="1">
    <citation type="submission" date="2018-10" db="EMBL/GenBank/DDBJ databases">
        <title>Genomic Encyclopedia of Archaeal and Bacterial Type Strains, Phase II (KMG-II): from individual species to whole genera.</title>
        <authorList>
            <person name="Goeker M."/>
        </authorList>
    </citation>
    <scope>NUCLEOTIDE SEQUENCE [LARGE SCALE GENOMIC DNA]</scope>
    <source>
        <strain evidence="2 3">DSM 14954</strain>
    </source>
</reference>
<feature type="chain" id="PRO_5024810425" evidence="1">
    <location>
        <begin position="20"/>
        <end position="317"/>
    </location>
</feature>
<keyword evidence="1" id="KW-0732">Signal</keyword>
<comment type="caution">
    <text evidence="2">The sequence shown here is derived from an EMBL/GenBank/DDBJ whole genome shotgun (WGS) entry which is preliminary data.</text>
</comment>
<proteinExistence type="predicted"/>
<evidence type="ECO:0000313" key="3">
    <source>
        <dbReference type="Proteomes" id="UP000278962"/>
    </source>
</evidence>
<evidence type="ECO:0000313" key="2">
    <source>
        <dbReference type="EMBL" id="RKQ88013.1"/>
    </source>
</evidence>
<keyword evidence="3" id="KW-1185">Reference proteome</keyword>
<evidence type="ECO:0000256" key="1">
    <source>
        <dbReference type="SAM" id="SignalP"/>
    </source>
</evidence>